<dbReference type="GO" id="GO:0004347">
    <property type="term" value="F:glucose-6-phosphate isomerase activity"/>
    <property type="evidence" value="ECO:0007669"/>
    <property type="project" value="UniProtKB-EC"/>
</dbReference>
<organism evidence="10 11">
    <name type="scientific">Batillaria attramentaria</name>
    <dbReference type="NCBI Taxonomy" id="370345"/>
    <lineage>
        <taxon>Eukaryota</taxon>
        <taxon>Metazoa</taxon>
        <taxon>Spiralia</taxon>
        <taxon>Lophotrochozoa</taxon>
        <taxon>Mollusca</taxon>
        <taxon>Gastropoda</taxon>
        <taxon>Caenogastropoda</taxon>
        <taxon>Sorbeoconcha</taxon>
        <taxon>Cerithioidea</taxon>
        <taxon>Batillariidae</taxon>
        <taxon>Batillaria</taxon>
    </lineage>
</organism>
<evidence type="ECO:0000256" key="9">
    <source>
        <dbReference type="RuleBase" id="RU000612"/>
    </source>
</evidence>
<dbReference type="InterPro" id="IPR023096">
    <property type="entry name" value="G6P_Isomerase_C"/>
</dbReference>
<evidence type="ECO:0000256" key="5">
    <source>
        <dbReference type="ARBA" id="ARBA00022432"/>
    </source>
</evidence>
<reference evidence="10 11" key="1">
    <citation type="journal article" date="2023" name="Sci. Data">
        <title>Genome assembly of the Korean intertidal mud-creeper Batillaria attramentaria.</title>
        <authorList>
            <person name="Patra A.K."/>
            <person name="Ho P.T."/>
            <person name="Jun S."/>
            <person name="Lee S.J."/>
            <person name="Kim Y."/>
            <person name="Won Y.J."/>
        </authorList>
    </citation>
    <scope>NUCLEOTIDE SEQUENCE [LARGE SCALE GENOMIC DNA]</scope>
    <source>
        <strain evidence="10">Wonlab-2016</strain>
    </source>
</reference>
<evidence type="ECO:0000256" key="2">
    <source>
        <dbReference type="ARBA" id="ARBA00006604"/>
    </source>
</evidence>
<evidence type="ECO:0000256" key="1">
    <source>
        <dbReference type="ARBA" id="ARBA00004926"/>
    </source>
</evidence>
<comment type="caution">
    <text evidence="10">The sequence shown here is derived from an EMBL/GenBank/DDBJ whole genome shotgun (WGS) entry which is preliminary data.</text>
</comment>
<dbReference type="EC" id="5.3.1.9" evidence="3 9"/>
<dbReference type="Pfam" id="PF00342">
    <property type="entry name" value="PGI"/>
    <property type="match status" value="2"/>
</dbReference>
<dbReference type="Gene3D" id="1.10.1390.10">
    <property type="match status" value="2"/>
</dbReference>
<evidence type="ECO:0000256" key="6">
    <source>
        <dbReference type="ARBA" id="ARBA00023152"/>
    </source>
</evidence>
<dbReference type="PANTHER" id="PTHR11469">
    <property type="entry name" value="GLUCOSE-6-PHOSPHATE ISOMERASE"/>
    <property type="match status" value="1"/>
</dbReference>
<gene>
    <name evidence="10" type="ORF">BaRGS_00025740</name>
</gene>
<keyword evidence="5 9" id="KW-0312">Gluconeogenesis</keyword>
<dbReference type="InterPro" id="IPR035482">
    <property type="entry name" value="SIS_PGI_2"/>
</dbReference>
<protein>
    <recommendedName>
        <fullName evidence="4 9">Glucose-6-phosphate isomerase</fullName>
        <ecNumber evidence="3 9">5.3.1.9</ecNumber>
    </recommendedName>
</protein>
<evidence type="ECO:0000256" key="4">
    <source>
        <dbReference type="ARBA" id="ARBA00018388"/>
    </source>
</evidence>
<dbReference type="CDD" id="cd05015">
    <property type="entry name" value="SIS_PGI_1"/>
    <property type="match status" value="1"/>
</dbReference>
<keyword evidence="11" id="KW-1185">Reference proteome</keyword>
<comment type="catalytic activity">
    <reaction evidence="8 9">
        <text>alpha-D-glucose 6-phosphate = beta-D-fructose 6-phosphate</text>
        <dbReference type="Rhea" id="RHEA:11816"/>
        <dbReference type="ChEBI" id="CHEBI:57634"/>
        <dbReference type="ChEBI" id="CHEBI:58225"/>
        <dbReference type="EC" id="5.3.1.9"/>
    </reaction>
</comment>
<dbReference type="Gene3D" id="3.40.50.10490">
    <property type="entry name" value="Glucose-6-phosphate isomerase like protein, domain 1"/>
    <property type="match status" value="3"/>
</dbReference>
<dbReference type="GO" id="GO:0051156">
    <property type="term" value="P:glucose 6-phosphate metabolic process"/>
    <property type="evidence" value="ECO:0007669"/>
    <property type="project" value="UniProtKB-ARBA"/>
</dbReference>
<evidence type="ECO:0000313" key="11">
    <source>
        <dbReference type="Proteomes" id="UP001519460"/>
    </source>
</evidence>
<dbReference type="InterPro" id="IPR001672">
    <property type="entry name" value="G6P_Isomerase"/>
</dbReference>
<dbReference type="FunFam" id="3.40.50.10490:FF:000004">
    <property type="entry name" value="Glucose-6-phosphate isomerase"/>
    <property type="match status" value="1"/>
</dbReference>
<dbReference type="PROSITE" id="PS00174">
    <property type="entry name" value="P_GLUCOSE_ISOMERASE_2"/>
    <property type="match status" value="1"/>
</dbReference>
<dbReference type="PRINTS" id="PR00662">
    <property type="entry name" value="G6PISOMERASE"/>
</dbReference>
<name>A0ABD0K7T7_9CAEN</name>
<dbReference type="Proteomes" id="UP001519460">
    <property type="component" value="Unassembled WGS sequence"/>
</dbReference>
<comment type="similarity">
    <text evidence="2 9">Belongs to the GPI family.</text>
</comment>
<dbReference type="PROSITE" id="PS51463">
    <property type="entry name" value="P_GLUCOSE_ISOMERASE_3"/>
    <property type="match status" value="2"/>
</dbReference>
<dbReference type="HAMAP" id="MF_00473">
    <property type="entry name" value="G6P_isomerase"/>
    <property type="match status" value="1"/>
</dbReference>
<keyword evidence="7 9" id="KW-0413">Isomerase</keyword>
<dbReference type="InterPro" id="IPR046348">
    <property type="entry name" value="SIS_dom_sf"/>
</dbReference>
<dbReference type="PROSITE" id="PS00765">
    <property type="entry name" value="P_GLUCOSE_ISOMERASE_1"/>
    <property type="match status" value="1"/>
</dbReference>
<dbReference type="CDD" id="cd05016">
    <property type="entry name" value="SIS_PGI_2"/>
    <property type="match status" value="2"/>
</dbReference>
<comment type="pathway">
    <text evidence="1 9">Carbohydrate degradation; glycolysis; D-glyceraldehyde 3-phosphate and glycerone phosphate from D-glucose: step 2/4.</text>
</comment>
<dbReference type="GO" id="GO:0006094">
    <property type="term" value="P:gluconeogenesis"/>
    <property type="evidence" value="ECO:0007669"/>
    <property type="project" value="UniProtKB-KW"/>
</dbReference>
<dbReference type="AlphaFoldDB" id="A0ABD0K7T7"/>
<keyword evidence="6 9" id="KW-0324">Glycolysis</keyword>
<dbReference type="InterPro" id="IPR035476">
    <property type="entry name" value="SIS_PGI_1"/>
</dbReference>
<evidence type="ECO:0000256" key="7">
    <source>
        <dbReference type="ARBA" id="ARBA00023235"/>
    </source>
</evidence>
<dbReference type="SUPFAM" id="SSF53697">
    <property type="entry name" value="SIS domain"/>
    <property type="match status" value="2"/>
</dbReference>
<accession>A0ABD0K7T7</accession>
<sequence length="744" mass="83162">MFQQRRLQTEHSVNVQGGSEPLAEVQVRSQTLSCPDIFFFAGGPGGVTLNTPDGDLLIDYSKNLISKDVTQNLLQLPRMRDFGIDENNMFKLLDVFEGNRPSNSIVFQKLTPFMLGALIAMYEHKIFVQSIGVVLGKELANVIQSELAGSSPVNTHDSFTNAFYPDTTRAERSRSFPRSCPQQVTNMANVQRPLLSSEAAWKALQECFSSVGSKLNMAQMFKEDQSRFQKYSVTLNTPDGDLLIDYSKNLINEDVMQKLLQLAKDRQVEAMRQAMFTGEKINFTEDRAVLHIALRNQSKAPITVDGKDVMPDVNAVLRHMREFTQSVISGQWKGYTGKAITDVVNIGIGGSDLGPLMVTEALKPFQVGPNVHFISNVDGTHLAEVLKPLKAETTLFIIASKTFTTQETITNATSAKEWFLKNISDTSAVSKHFVALSTNGPKVRDFGIDEKNMFEFWDWVGGRYSLWSAIGLSIALHIGMDNFEKLQGGAHFMDQHFCSAPLNENVPVILALLGIWYHNFYKAESIALLPYDQYMHRFAAYFQQGDMESNGKYITRSGERVDYTTGPIVWGEPGTNGQHAFYQLIHQGTRLIPCDFLLPVETHNPVQKGLHHEILQANFLAQTEALMLGKSRDVAEAELKKSGMAEDQIAHILPHKVFEGNRPSNSIVFQKLTPFMLGALIAMYEHKIFVQGVIWDINSYDQWGVELGKQLAKVIQPELAGSSPVNTHDSSTNGLINFIKSHRK</sequence>
<dbReference type="FunFam" id="1.10.1390.10:FF:000001">
    <property type="entry name" value="Glucose-6-phosphate isomerase"/>
    <property type="match status" value="1"/>
</dbReference>
<dbReference type="PANTHER" id="PTHR11469:SF1">
    <property type="entry name" value="GLUCOSE-6-PHOSPHATE ISOMERASE"/>
    <property type="match status" value="1"/>
</dbReference>
<dbReference type="GO" id="GO:0006096">
    <property type="term" value="P:glycolytic process"/>
    <property type="evidence" value="ECO:0007669"/>
    <property type="project" value="UniProtKB-KW"/>
</dbReference>
<evidence type="ECO:0000313" key="10">
    <source>
        <dbReference type="EMBL" id="KAK7483077.1"/>
    </source>
</evidence>
<dbReference type="InterPro" id="IPR018189">
    <property type="entry name" value="Phosphoglucose_isomerase_CS"/>
</dbReference>
<dbReference type="NCBIfam" id="NF001211">
    <property type="entry name" value="PRK00179.1"/>
    <property type="match status" value="1"/>
</dbReference>
<evidence type="ECO:0000256" key="8">
    <source>
        <dbReference type="ARBA" id="ARBA00029321"/>
    </source>
</evidence>
<dbReference type="EMBL" id="JACVVK020000234">
    <property type="protein sequence ID" value="KAK7483077.1"/>
    <property type="molecule type" value="Genomic_DNA"/>
</dbReference>
<evidence type="ECO:0000256" key="3">
    <source>
        <dbReference type="ARBA" id="ARBA00011952"/>
    </source>
</evidence>
<proteinExistence type="inferred from homology"/>